<evidence type="ECO:0000256" key="2">
    <source>
        <dbReference type="ARBA" id="ARBA00009825"/>
    </source>
</evidence>
<feature type="transmembrane region" description="Helical" evidence="6">
    <location>
        <begin position="20"/>
        <end position="40"/>
    </location>
</feature>
<keyword evidence="3 6" id="KW-0812">Transmembrane</keyword>
<dbReference type="InterPro" id="IPR007915">
    <property type="entry name" value="TMEM258/Ost5"/>
</dbReference>
<sequence length="81" mass="8720">MVVDISQMTPFGGPVSTYSFGQFTIVLYGIGLALAAYFFVQEVTVASKKRSIVTEVLLSSTAAVFLGFGTIFLALWVGIYI</sequence>
<dbReference type="Pfam" id="PF05251">
    <property type="entry name" value="Ost5"/>
    <property type="match status" value="1"/>
</dbReference>
<dbReference type="PANTHER" id="PTHR13636">
    <property type="entry name" value="TRANSMEMBRANE PROTEIN 258"/>
    <property type="match status" value="1"/>
</dbReference>
<dbReference type="AlphaFoldDB" id="A0A7E4VTF6"/>
<reference evidence="7" key="1">
    <citation type="journal article" date="2013" name="Genetics">
        <title>The draft genome and transcriptome of Panagrellus redivivus are shaped by the harsh demands of a free-living lifestyle.</title>
        <authorList>
            <person name="Srinivasan J."/>
            <person name="Dillman A.R."/>
            <person name="Macchietto M.G."/>
            <person name="Heikkinen L."/>
            <person name="Lakso M."/>
            <person name="Fracchia K.M."/>
            <person name="Antoshechkin I."/>
            <person name="Mortazavi A."/>
            <person name="Wong G."/>
            <person name="Sternberg P.W."/>
        </authorList>
    </citation>
    <scope>NUCLEOTIDE SEQUENCE [LARGE SCALE GENOMIC DNA]</scope>
    <source>
        <strain evidence="7">MT8872</strain>
    </source>
</reference>
<dbReference type="GO" id="GO:0008250">
    <property type="term" value="C:oligosaccharyltransferase complex"/>
    <property type="evidence" value="ECO:0007669"/>
    <property type="project" value="UniProtKB-UniRule"/>
</dbReference>
<accession>A0A7E4VTF6</accession>
<evidence type="ECO:0000313" key="7">
    <source>
        <dbReference type="Proteomes" id="UP000492821"/>
    </source>
</evidence>
<evidence type="ECO:0000256" key="3">
    <source>
        <dbReference type="ARBA" id="ARBA00022692"/>
    </source>
</evidence>
<evidence type="ECO:0000256" key="6">
    <source>
        <dbReference type="RuleBase" id="RU367008"/>
    </source>
</evidence>
<dbReference type="WBParaSite" id="Pan_g23975.t1">
    <property type="protein sequence ID" value="Pan_g23975.t1"/>
    <property type="gene ID" value="Pan_g23975"/>
</dbReference>
<comment type="subcellular location">
    <subcellularLocation>
        <location evidence="1 6">Membrane</location>
        <topology evidence="1 6">Multi-pass membrane protein</topology>
    </subcellularLocation>
</comment>
<name>A0A7E4VTF6_PANRE</name>
<evidence type="ECO:0000256" key="1">
    <source>
        <dbReference type="ARBA" id="ARBA00004141"/>
    </source>
</evidence>
<proteinExistence type="inferred from homology"/>
<comment type="function">
    <text evidence="6">Subunit of the oligosaccharyl transferase (OST) complex that catalyzes the initial transfer of a defined glycan (Glc(3)Man(9)GlcNAc(2) in eukaryotes) from the lipid carrier dolichol-pyrophosphate to an asparagine residue within an Asn-X-Ser/Thr consensus motif in nascent polypeptide chains, the first step in protein N-glycosylation. N-glycosylation occurs cotranslationally and the complex associates with the Sec61 complex at the channel-forming translocon complex that mediates protein translocation across the endoplasmic reticulum (ER). All subunits are required for a maximal enzyme activity.</text>
</comment>
<evidence type="ECO:0000256" key="4">
    <source>
        <dbReference type="ARBA" id="ARBA00022989"/>
    </source>
</evidence>
<dbReference type="Proteomes" id="UP000492821">
    <property type="component" value="Unassembled WGS sequence"/>
</dbReference>
<organism evidence="7 8">
    <name type="scientific">Panagrellus redivivus</name>
    <name type="common">Microworm</name>
    <dbReference type="NCBI Taxonomy" id="6233"/>
    <lineage>
        <taxon>Eukaryota</taxon>
        <taxon>Metazoa</taxon>
        <taxon>Ecdysozoa</taxon>
        <taxon>Nematoda</taxon>
        <taxon>Chromadorea</taxon>
        <taxon>Rhabditida</taxon>
        <taxon>Tylenchina</taxon>
        <taxon>Panagrolaimomorpha</taxon>
        <taxon>Panagrolaimoidea</taxon>
        <taxon>Panagrolaimidae</taxon>
        <taxon>Panagrellus</taxon>
    </lineage>
</organism>
<keyword evidence="4 6" id="KW-1133">Transmembrane helix</keyword>
<keyword evidence="5 6" id="KW-0472">Membrane</keyword>
<feature type="transmembrane region" description="Helical" evidence="6">
    <location>
        <begin position="52"/>
        <end position="79"/>
    </location>
</feature>
<comment type="subunit">
    <text evidence="6">Component of the oligosaccharyltransferase (OST) complex.</text>
</comment>
<dbReference type="GO" id="GO:0006487">
    <property type="term" value="P:protein N-linked glycosylation"/>
    <property type="evidence" value="ECO:0007669"/>
    <property type="project" value="UniProtKB-UniRule"/>
</dbReference>
<evidence type="ECO:0000256" key="5">
    <source>
        <dbReference type="ARBA" id="ARBA00023136"/>
    </source>
</evidence>
<reference evidence="8" key="2">
    <citation type="submission" date="2020-10" db="UniProtKB">
        <authorList>
            <consortium name="WormBaseParasite"/>
        </authorList>
    </citation>
    <scope>IDENTIFICATION</scope>
</reference>
<evidence type="ECO:0000313" key="8">
    <source>
        <dbReference type="WBParaSite" id="Pan_g23975.t1"/>
    </source>
</evidence>
<comment type="similarity">
    <text evidence="2 6">Belongs to the OST5 family.</text>
</comment>
<keyword evidence="7" id="KW-1185">Reference proteome</keyword>
<protein>
    <recommendedName>
        <fullName evidence="6">Dolichyl-diphosphooligosaccharide-protein glycosyltransferase subunit TMEM258</fullName>
    </recommendedName>
    <alternativeName>
        <fullName evidence="6">Transmembrane protein 258</fullName>
    </alternativeName>
</protein>